<dbReference type="Gramene" id="ONK70826">
    <property type="protein sequence ID" value="ONK70826"/>
    <property type="gene ID" value="A4U43_C04F1930"/>
</dbReference>
<accession>A0A5P1EXM9</accession>
<protein>
    <submittedName>
        <fullName evidence="2">Uncharacterized protein</fullName>
    </submittedName>
</protein>
<dbReference type="Proteomes" id="UP000243459">
    <property type="component" value="Chromosome 4"/>
</dbReference>
<feature type="region of interest" description="Disordered" evidence="1">
    <location>
        <begin position="117"/>
        <end position="139"/>
    </location>
</feature>
<gene>
    <name evidence="2" type="ORF">A4U43_C04F1930</name>
</gene>
<name>A0A5P1EXM9_ASPOF</name>
<keyword evidence="3" id="KW-1185">Reference proteome</keyword>
<proteinExistence type="predicted"/>
<dbReference type="EMBL" id="CM007384">
    <property type="protein sequence ID" value="ONK70826.1"/>
    <property type="molecule type" value="Genomic_DNA"/>
</dbReference>
<feature type="region of interest" description="Disordered" evidence="1">
    <location>
        <begin position="157"/>
        <end position="179"/>
    </location>
</feature>
<reference evidence="3" key="1">
    <citation type="journal article" date="2017" name="Nat. Commun.">
        <title>The asparagus genome sheds light on the origin and evolution of a young Y chromosome.</title>
        <authorList>
            <person name="Harkess A."/>
            <person name="Zhou J."/>
            <person name="Xu C."/>
            <person name="Bowers J.E."/>
            <person name="Van der Hulst R."/>
            <person name="Ayyampalayam S."/>
            <person name="Mercati F."/>
            <person name="Riccardi P."/>
            <person name="McKain M.R."/>
            <person name="Kakrana A."/>
            <person name="Tang H."/>
            <person name="Ray J."/>
            <person name="Groenendijk J."/>
            <person name="Arikit S."/>
            <person name="Mathioni S.M."/>
            <person name="Nakano M."/>
            <person name="Shan H."/>
            <person name="Telgmann-Rauber A."/>
            <person name="Kanno A."/>
            <person name="Yue Z."/>
            <person name="Chen H."/>
            <person name="Li W."/>
            <person name="Chen Y."/>
            <person name="Xu X."/>
            <person name="Zhang Y."/>
            <person name="Luo S."/>
            <person name="Chen H."/>
            <person name="Gao J."/>
            <person name="Mao Z."/>
            <person name="Pires J.C."/>
            <person name="Luo M."/>
            <person name="Kudrna D."/>
            <person name="Wing R.A."/>
            <person name="Meyers B.C."/>
            <person name="Yi K."/>
            <person name="Kong H."/>
            <person name="Lavrijsen P."/>
            <person name="Sunseri F."/>
            <person name="Falavigna A."/>
            <person name="Ye Y."/>
            <person name="Leebens-Mack J.H."/>
            <person name="Chen G."/>
        </authorList>
    </citation>
    <scope>NUCLEOTIDE SEQUENCE [LARGE SCALE GENOMIC DNA]</scope>
    <source>
        <strain evidence="3">cv. DH0086</strain>
    </source>
</reference>
<evidence type="ECO:0000313" key="3">
    <source>
        <dbReference type="Proteomes" id="UP000243459"/>
    </source>
</evidence>
<organism evidence="2 3">
    <name type="scientific">Asparagus officinalis</name>
    <name type="common">Garden asparagus</name>
    <dbReference type="NCBI Taxonomy" id="4686"/>
    <lineage>
        <taxon>Eukaryota</taxon>
        <taxon>Viridiplantae</taxon>
        <taxon>Streptophyta</taxon>
        <taxon>Embryophyta</taxon>
        <taxon>Tracheophyta</taxon>
        <taxon>Spermatophyta</taxon>
        <taxon>Magnoliopsida</taxon>
        <taxon>Liliopsida</taxon>
        <taxon>Asparagales</taxon>
        <taxon>Asparagaceae</taxon>
        <taxon>Asparagoideae</taxon>
        <taxon>Asparagus</taxon>
    </lineage>
</organism>
<evidence type="ECO:0000256" key="1">
    <source>
        <dbReference type="SAM" id="MobiDB-lite"/>
    </source>
</evidence>
<sequence>MTETVGVFVHPLTITIKPVVVVAVAAEEIGQGKGCRANHHLLGEIAKARWKEVRDPEVGGQFGDMILFYAKNQRLVLYWNRGERRRGSSSGGSTEEAGLLELELVHLLLAIHLDDEGDDEDKEGRAGDPGGARCASRGVLGDDAGVGGGLLRSVPRSRELEMRRRRAGEDPSPLSPPPPVILLLRRPSLLRVLARLRSRSRSRSRSREVGWRLEGRLNGY</sequence>
<evidence type="ECO:0000313" key="2">
    <source>
        <dbReference type="EMBL" id="ONK70826.1"/>
    </source>
</evidence>
<dbReference type="AlphaFoldDB" id="A0A5P1EXM9"/>